<name>A0A6J4K2I3_9BACT</name>
<dbReference type="InterPro" id="IPR004100">
    <property type="entry name" value="ATPase_F1/V1/A1_a/bsu_N"/>
</dbReference>
<dbReference type="AlphaFoldDB" id="A0A6J4K2I3"/>
<dbReference type="InterPro" id="IPR005714">
    <property type="entry name" value="ATPase_T3SS_FliI/YscN"/>
</dbReference>
<feature type="region of interest" description="Disordered" evidence="9">
    <location>
        <begin position="123"/>
        <end position="146"/>
    </location>
</feature>
<dbReference type="NCBIfam" id="TIGR03497">
    <property type="entry name" value="FliI_clade2"/>
    <property type="match status" value="1"/>
</dbReference>
<dbReference type="GO" id="GO:0005524">
    <property type="term" value="F:ATP binding"/>
    <property type="evidence" value="ECO:0007669"/>
    <property type="project" value="UniProtKB-KW"/>
</dbReference>
<keyword evidence="8" id="KW-0406">Ion transport</keyword>
<dbReference type="GO" id="GO:0030257">
    <property type="term" value="C:type III protein secretion system complex"/>
    <property type="evidence" value="ECO:0007669"/>
    <property type="project" value="InterPro"/>
</dbReference>
<evidence type="ECO:0000256" key="9">
    <source>
        <dbReference type="SAM" id="MobiDB-lite"/>
    </source>
</evidence>
<dbReference type="SMART" id="SM00382">
    <property type="entry name" value="AAA"/>
    <property type="match status" value="1"/>
</dbReference>
<evidence type="ECO:0000256" key="4">
    <source>
        <dbReference type="ARBA" id="ARBA00022741"/>
    </source>
</evidence>
<evidence type="ECO:0000256" key="8">
    <source>
        <dbReference type="ARBA" id="ARBA00023065"/>
    </source>
</evidence>
<dbReference type="GO" id="GO:0046933">
    <property type="term" value="F:proton-transporting ATP synthase activity, rotational mechanism"/>
    <property type="evidence" value="ECO:0007669"/>
    <property type="project" value="TreeGrafter"/>
</dbReference>
<dbReference type="InterPro" id="IPR027417">
    <property type="entry name" value="P-loop_NTPase"/>
</dbReference>
<dbReference type="Pfam" id="PF02874">
    <property type="entry name" value="ATP-synt_ab_N"/>
    <property type="match status" value="1"/>
</dbReference>
<dbReference type="Pfam" id="PF18269">
    <property type="entry name" value="T3SS_ATPase_C"/>
    <property type="match status" value="1"/>
</dbReference>
<evidence type="ECO:0000256" key="6">
    <source>
        <dbReference type="ARBA" id="ARBA00022927"/>
    </source>
</evidence>
<dbReference type="FunFam" id="3.40.50.12240:FF:000002">
    <property type="entry name" value="Flagellum-specific ATP synthase FliI"/>
    <property type="match status" value="1"/>
</dbReference>
<evidence type="ECO:0000259" key="10">
    <source>
        <dbReference type="SMART" id="SM00382"/>
    </source>
</evidence>
<gene>
    <name evidence="11" type="ORF">AVDCRST_MAG63-4637</name>
</gene>
<dbReference type="GO" id="GO:0016887">
    <property type="term" value="F:ATP hydrolysis activity"/>
    <property type="evidence" value="ECO:0007669"/>
    <property type="project" value="InterPro"/>
</dbReference>
<keyword evidence="2" id="KW-0813">Transport</keyword>
<evidence type="ECO:0000256" key="1">
    <source>
        <dbReference type="ARBA" id="ARBA00004496"/>
    </source>
</evidence>
<evidence type="ECO:0000256" key="5">
    <source>
        <dbReference type="ARBA" id="ARBA00022840"/>
    </source>
</evidence>
<evidence type="ECO:0000256" key="3">
    <source>
        <dbReference type="ARBA" id="ARBA00022490"/>
    </source>
</evidence>
<dbReference type="CDD" id="cd01136">
    <property type="entry name" value="ATPase_flagellum-secretory_path_III"/>
    <property type="match status" value="1"/>
</dbReference>
<dbReference type="PANTHER" id="PTHR15184">
    <property type="entry name" value="ATP SYNTHASE"/>
    <property type="match status" value="1"/>
</dbReference>
<comment type="subcellular location">
    <subcellularLocation>
        <location evidence="1">Cytoplasm</location>
    </subcellularLocation>
</comment>
<dbReference type="Pfam" id="PF00006">
    <property type="entry name" value="ATP-synt_ab"/>
    <property type="match status" value="1"/>
</dbReference>
<dbReference type="GO" id="GO:0005737">
    <property type="term" value="C:cytoplasm"/>
    <property type="evidence" value="ECO:0007669"/>
    <property type="project" value="UniProtKB-SubCell"/>
</dbReference>
<keyword evidence="5" id="KW-0067">ATP-binding</keyword>
<dbReference type="InterPro" id="IPR000194">
    <property type="entry name" value="ATPase_F1/V1/A1_a/bsu_nucl-bd"/>
</dbReference>
<protein>
    <submittedName>
        <fullName evidence="11">Flagellum-specific ATP synthase FliI</fullName>
    </submittedName>
</protein>
<evidence type="ECO:0000313" key="11">
    <source>
        <dbReference type="EMBL" id="CAA9294141.1"/>
    </source>
</evidence>
<dbReference type="NCBIfam" id="TIGR01026">
    <property type="entry name" value="fliI_yscN"/>
    <property type="match status" value="1"/>
</dbReference>
<dbReference type="InterPro" id="IPR022425">
    <property type="entry name" value="FliI_clade2"/>
</dbReference>
<keyword evidence="3" id="KW-0963">Cytoplasm</keyword>
<dbReference type="InterPro" id="IPR003593">
    <property type="entry name" value="AAA+_ATPase"/>
</dbReference>
<organism evidence="11">
    <name type="scientific">uncultured Armatimonadetes bacterium</name>
    <dbReference type="NCBI Taxonomy" id="157466"/>
    <lineage>
        <taxon>Bacteria</taxon>
        <taxon>Bacillati</taxon>
        <taxon>Armatimonadota</taxon>
        <taxon>environmental samples</taxon>
    </lineage>
</organism>
<dbReference type="EMBL" id="CADCTO010000647">
    <property type="protein sequence ID" value="CAA9294141.1"/>
    <property type="molecule type" value="Genomic_DNA"/>
</dbReference>
<feature type="domain" description="AAA+ ATPase" evidence="10">
    <location>
        <begin position="168"/>
        <end position="349"/>
    </location>
</feature>
<dbReference type="InterPro" id="IPR050053">
    <property type="entry name" value="ATPase_alpha/beta_chains"/>
</dbReference>
<reference evidence="11" key="1">
    <citation type="submission" date="2020-02" db="EMBL/GenBank/DDBJ databases">
        <authorList>
            <person name="Meier V. D."/>
        </authorList>
    </citation>
    <scope>NUCLEOTIDE SEQUENCE</scope>
    <source>
        <strain evidence="11">AVDCRST_MAG63</strain>
    </source>
</reference>
<evidence type="ECO:0000256" key="2">
    <source>
        <dbReference type="ARBA" id="ARBA00022448"/>
    </source>
</evidence>
<evidence type="ECO:0000256" key="7">
    <source>
        <dbReference type="ARBA" id="ARBA00022967"/>
    </source>
</evidence>
<dbReference type="Gene3D" id="3.40.50.12240">
    <property type="match status" value="1"/>
</dbReference>
<dbReference type="GO" id="GO:0071973">
    <property type="term" value="P:bacterial-type flagellum-dependent cell motility"/>
    <property type="evidence" value="ECO:0007669"/>
    <property type="project" value="InterPro"/>
</dbReference>
<keyword evidence="7" id="KW-1278">Translocase</keyword>
<dbReference type="GO" id="GO:0044780">
    <property type="term" value="P:bacterial-type flagellum assembly"/>
    <property type="evidence" value="ECO:0007669"/>
    <property type="project" value="InterPro"/>
</dbReference>
<dbReference type="PANTHER" id="PTHR15184:SF9">
    <property type="entry name" value="SPI-1 TYPE 3 SECRETION SYSTEM ATPASE"/>
    <property type="match status" value="1"/>
</dbReference>
<dbReference type="GO" id="GO:0030254">
    <property type="term" value="P:protein secretion by the type III secretion system"/>
    <property type="evidence" value="ECO:0007669"/>
    <property type="project" value="InterPro"/>
</dbReference>
<accession>A0A6J4K2I3</accession>
<keyword evidence="4" id="KW-0547">Nucleotide-binding</keyword>
<dbReference type="InterPro" id="IPR040627">
    <property type="entry name" value="T3SS_ATPase_C"/>
</dbReference>
<keyword evidence="6" id="KW-0653">Protein transport</keyword>
<proteinExistence type="predicted"/>
<dbReference type="CDD" id="cd18117">
    <property type="entry name" value="ATP-synt_flagellum-secretory_path_III_N"/>
    <property type="match status" value="1"/>
</dbReference>
<sequence length="453" mass="48216">MKPVRPITLDLSPYRHRVERFDPVKMNGRVTQMIGLVIEATGPAAACGEICEVRFSRTQPPLQAEVVGVRDTAEGPRVLLMPLGDMEGVRPGSEVVGTGGALSVGVGDALLGRVLDGLGRPIDGEGPVETRTRYPVHATPPDPLTRRRITEPLPLGVRALDGLLTCGRGQRMGIFAGSGVGKSTLMGMIARNTHAQVNVIALVGERGREVREFIENDLGPEGLARSVVVVATSDQPALVRLKAALVATAVAEYFRDQNKDVLLMMDSVTRLAMAQRDIGLATGEPPTTRGYTPSVFALLPKVLERGGAGEHGTITALYTVLVDGDDMNEPIADAARGILDGHVVLSRHLATRNHYPAIDVLSSVSRVMPMITTEAHRGAAGALRQTLATYQEAEDLINVGAYQTGTNPAIDQARALIEPARAFLRQGTHEPAPLDETLRRLQGVFAGAQSSSG</sequence>
<dbReference type="SUPFAM" id="SSF52540">
    <property type="entry name" value="P-loop containing nucleoside triphosphate hydrolases"/>
    <property type="match status" value="1"/>
</dbReference>